<accession>A0ACC0U1V7</accession>
<organism evidence="1 2">
    <name type="scientific">Russula earlei</name>
    <dbReference type="NCBI Taxonomy" id="71964"/>
    <lineage>
        <taxon>Eukaryota</taxon>
        <taxon>Fungi</taxon>
        <taxon>Dikarya</taxon>
        <taxon>Basidiomycota</taxon>
        <taxon>Agaricomycotina</taxon>
        <taxon>Agaricomycetes</taxon>
        <taxon>Russulales</taxon>
        <taxon>Russulaceae</taxon>
        <taxon>Russula</taxon>
    </lineage>
</organism>
<sequence length="493" mass="53209">MSASDPGSLNAKEWVLDPETEYRFELDPGNSLAVKVLKGHAEVFGAELADGKYYLFGHECKAAIFTWQGCTVEMRTPSTEYVSDETPMHAYANVHLALEKMRVRALSSHRGSPLPPGPDQEIDPEPPRVLVLGPENSGKTTVCKILTNYATRAGQGWTPMYVNTDPSEGGWTVPGTISAVPVTAPLGTASPANPLGSAATSAPTILRSNALLPLAYWYGHPEIKRNPLLMDRLIRNLGENVMERLDGNPQGRAAGIIVDTPSTFASSPSSTSTTTDHRQNLIRACVDAFRINVILVVGHEKLNVEMQRMYSNRMTVVKIPKSGGVVELDVQYRQRVHAQQLHTYFYGQVIAPPRGLSTTAVGDADFDVHLAPSSSVIPFGELSFLRIGEKSMAPTSALPIGATRTVNEMQPIPLDPASPGSGLLNAIVALLSPPVHLEEAERYDEEVLDLPVSGFLAVTSIDVPTRKLTILSPSPGTFAGRTAVIGSFEWSEP</sequence>
<proteinExistence type="predicted"/>
<dbReference type="Proteomes" id="UP001207468">
    <property type="component" value="Unassembled WGS sequence"/>
</dbReference>
<gene>
    <name evidence="1" type="ORF">F5148DRAFT_1276933</name>
</gene>
<comment type="caution">
    <text evidence="1">The sequence shown here is derived from an EMBL/GenBank/DDBJ whole genome shotgun (WGS) entry which is preliminary data.</text>
</comment>
<name>A0ACC0U1V7_9AGAM</name>
<keyword evidence="2" id="KW-1185">Reference proteome</keyword>
<dbReference type="EMBL" id="JAGFNK010000212">
    <property type="protein sequence ID" value="KAI9458283.1"/>
    <property type="molecule type" value="Genomic_DNA"/>
</dbReference>
<evidence type="ECO:0000313" key="1">
    <source>
        <dbReference type="EMBL" id="KAI9458283.1"/>
    </source>
</evidence>
<evidence type="ECO:0000313" key="2">
    <source>
        <dbReference type="Proteomes" id="UP001207468"/>
    </source>
</evidence>
<protein>
    <submittedName>
        <fullName evidence="1">Pre-mRNA cleavage complex II protein Clp1-domain-containing protein</fullName>
    </submittedName>
</protein>
<reference evidence="1" key="1">
    <citation type="submission" date="2021-03" db="EMBL/GenBank/DDBJ databases">
        <title>Evolutionary priming and transition to the ectomycorrhizal habit in an iconic lineage of mushroom-forming fungi: is preadaptation a requirement?</title>
        <authorList>
            <consortium name="DOE Joint Genome Institute"/>
            <person name="Looney B.P."/>
            <person name="Miyauchi S."/>
            <person name="Morin E."/>
            <person name="Drula E."/>
            <person name="Courty P.E."/>
            <person name="Chicoki N."/>
            <person name="Fauchery L."/>
            <person name="Kohler A."/>
            <person name="Kuo A."/>
            <person name="LaButti K."/>
            <person name="Pangilinan J."/>
            <person name="Lipzen A."/>
            <person name="Riley R."/>
            <person name="Andreopoulos W."/>
            <person name="He G."/>
            <person name="Johnson J."/>
            <person name="Barry K.W."/>
            <person name="Grigoriev I.V."/>
            <person name="Nagy L."/>
            <person name="Hibbett D."/>
            <person name="Henrissat B."/>
            <person name="Matheny P.B."/>
            <person name="Labbe J."/>
            <person name="Martin A.F."/>
        </authorList>
    </citation>
    <scope>NUCLEOTIDE SEQUENCE</scope>
    <source>
        <strain evidence="1">BPL698</strain>
    </source>
</reference>